<evidence type="ECO:0000313" key="3">
    <source>
        <dbReference type="EMBL" id="MRG95434.1"/>
    </source>
</evidence>
<dbReference type="Pfam" id="PF22636">
    <property type="entry name" value="FlK"/>
    <property type="match status" value="1"/>
</dbReference>
<name>A0A6N7PZG9_9BACT</name>
<accession>A0A6N7PZG9</accession>
<dbReference type="RefSeq" id="WP_153822224.1">
    <property type="nucleotide sequence ID" value="NZ_WJIE01000007.1"/>
</dbReference>
<dbReference type="InterPro" id="IPR029069">
    <property type="entry name" value="HotDog_dom_sf"/>
</dbReference>
<evidence type="ECO:0000259" key="2">
    <source>
        <dbReference type="Pfam" id="PF22636"/>
    </source>
</evidence>
<dbReference type="OrthoDB" id="6902891at2"/>
<proteinExistence type="predicted"/>
<dbReference type="SUPFAM" id="SSF54637">
    <property type="entry name" value="Thioesterase/thiol ester dehydrase-isomerase"/>
    <property type="match status" value="1"/>
</dbReference>
<evidence type="ECO:0000313" key="4">
    <source>
        <dbReference type="Proteomes" id="UP000440224"/>
    </source>
</evidence>
<sequence>MKSIPLGASAELRHVVRDDDSAARWGHGVAVLATPVLLGLVELAAMKVIEGELEEGEMTVGTAHESAALLAPTPVGCPLVMMARLVSASGETMQFEVEAFDEEEVVYRGVHRRAVVSASRFAERAARKARRLARAT</sequence>
<reference evidence="3 4" key="1">
    <citation type="submission" date="2019-10" db="EMBL/GenBank/DDBJ databases">
        <title>A soil myxobacterium in the family Polyangiaceae.</title>
        <authorList>
            <person name="Li Y."/>
            <person name="Wang J."/>
        </authorList>
    </citation>
    <scope>NUCLEOTIDE SEQUENCE [LARGE SCALE GENOMIC DNA]</scope>
    <source>
        <strain evidence="3 4">DSM 14734</strain>
    </source>
</reference>
<feature type="binding site" evidence="1">
    <location>
        <position position="61"/>
    </location>
    <ligand>
        <name>substrate</name>
    </ligand>
</feature>
<dbReference type="InterPro" id="IPR025540">
    <property type="entry name" value="FlK"/>
</dbReference>
<protein>
    <recommendedName>
        <fullName evidence="2">Fluoroacetyl-CoA-specific thioesterase-like domain-containing protein</fullName>
    </recommendedName>
</protein>
<feature type="binding site" evidence="1">
    <location>
        <position position="61"/>
    </location>
    <ligand>
        <name>CoA</name>
        <dbReference type="ChEBI" id="CHEBI:57287"/>
    </ligand>
</feature>
<feature type="domain" description="Fluoroacetyl-CoA-specific thioesterase-like" evidence="2">
    <location>
        <begin position="16"/>
        <end position="117"/>
    </location>
</feature>
<gene>
    <name evidence="3" type="ORF">GF068_26460</name>
</gene>
<evidence type="ECO:0000256" key="1">
    <source>
        <dbReference type="PIRSR" id="PIRSR014972-2"/>
    </source>
</evidence>
<feature type="binding site" evidence="1">
    <location>
        <position position="113"/>
    </location>
    <ligand>
        <name>substrate</name>
    </ligand>
</feature>
<comment type="caution">
    <text evidence="3">The sequence shown here is derived from an EMBL/GenBank/DDBJ whole genome shotgun (WGS) entry which is preliminary data.</text>
</comment>
<dbReference type="EMBL" id="WJIE01000007">
    <property type="protein sequence ID" value="MRG95434.1"/>
    <property type="molecule type" value="Genomic_DNA"/>
</dbReference>
<dbReference type="Gene3D" id="3.10.129.10">
    <property type="entry name" value="Hotdog Thioesterase"/>
    <property type="match status" value="1"/>
</dbReference>
<dbReference type="AlphaFoldDB" id="A0A6N7PZG9"/>
<dbReference type="PANTHER" id="PTHR36934">
    <property type="entry name" value="BLR0278 PROTEIN"/>
    <property type="match status" value="1"/>
</dbReference>
<dbReference type="InterPro" id="IPR054485">
    <property type="entry name" value="FlK-like_dom"/>
</dbReference>
<dbReference type="PIRSF" id="PIRSF014972">
    <property type="entry name" value="FlK"/>
    <property type="match status" value="1"/>
</dbReference>
<dbReference type="PANTHER" id="PTHR36934:SF1">
    <property type="entry name" value="THIOESTERASE DOMAIN-CONTAINING PROTEIN"/>
    <property type="match status" value="1"/>
</dbReference>
<dbReference type="Proteomes" id="UP000440224">
    <property type="component" value="Unassembled WGS sequence"/>
</dbReference>
<keyword evidence="4" id="KW-1185">Reference proteome</keyword>
<organism evidence="3 4">
    <name type="scientific">Polyangium spumosum</name>
    <dbReference type="NCBI Taxonomy" id="889282"/>
    <lineage>
        <taxon>Bacteria</taxon>
        <taxon>Pseudomonadati</taxon>
        <taxon>Myxococcota</taxon>
        <taxon>Polyangia</taxon>
        <taxon>Polyangiales</taxon>
        <taxon>Polyangiaceae</taxon>
        <taxon>Polyangium</taxon>
    </lineage>
</organism>